<feature type="region of interest" description="Disordered" evidence="2">
    <location>
        <begin position="81"/>
        <end position="121"/>
    </location>
</feature>
<gene>
    <name evidence="3" type="ORF">Adt_18435</name>
</gene>
<comment type="caution">
    <text evidence="3">The sequence shown here is derived from an EMBL/GenBank/DDBJ whole genome shotgun (WGS) entry which is preliminary data.</text>
</comment>
<feature type="coiled-coil region" evidence="1">
    <location>
        <begin position="2"/>
        <end position="29"/>
    </location>
</feature>
<accession>A0ABD1TJC6</accession>
<feature type="compositionally biased region" description="Polar residues" evidence="2">
    <location>
        <begin position="81"/>
        <end position="98"/>
    </location>
</feature>
<name>A0ABD1TJC6_9LAMI</name>
<evidence type="ECO:0000256" key="2">
    <source>
        <dbReference type="SAM" id="MobiDB-lite"/>
    </source>
</evidence>
<evidence type="ECO:0000313" key="3">
    <source>
        <dbReference type="EMBL" id="KAL2512835.1"/>
    </source>
</evidence>
<evidence type="ECO:0000313" key="4">
    <source>
        <dbReference type="Proteomes" id="UP001604336"/>
    </source>
</evidence>
<evidence type="ECO:0000256" key="1">
    <source>
        <dbReference type="SAM" id="Coils"/>
    </source>
</evidence>
<protein>
    <submittedName>
        <fullName evidence="3">Uncharacterized protein</fullName>
    </submittedName>
</protein>
<dbReference type="AlphaFoldDB" id="A0ABD1TJC6"/>
<keyword evidence="1" id="KW-0175">Coiled coil</keyword>
<dbReference type="EMBL" id="JBFOLK010000005">
    <property type="protein sequence ID" value="KAL2512835.1"/>
    <property type="molecule type" value="Genomic_DNA"/>
</dbReference>
<sequence>MVAKKDRQLAEARRELEKMKEELAEAEVRTVTSYKNEFSNTLEYLYLTNRFMVANIEQLIERIREVHLEWDLSFIMSTPADTSTLESSVATKVSSPTELQAKGKAHIPPPTVEEDPRCTSP</sequence>
<keyword evidence="4" id="KW-1185">Reference proteome</keyword>
<reference evidence="4" key="1">
    <citation type="submission" date="2024-07" db="EMBL/GenBank/DDBJ databases">
        <title>Two chromosome-level genome assemblies of Korean endemic species Abeliophyllum distichum and Forsythia ovata (Oleaceae).</title>
        <authorList>
            <person name="Jang H."/>
        </authorList>
    </citation>
    <scope>NUCLEOTIDE SEQUENCE [LARGE SCALE GENOMIC DNA]</scope>
</reference>
<dbReference type="Proteomes" id="UP001604336">
    <property type="component" value="Unassembled WGS sequence"/>
</dbReference>
<proteinExistence type="predicted"/>
<organism evidence="3 4">
    <name type="scientific">Abeliophyllum distichum</name>
    <dbReference type="NCBI Taxonomy" id="126358"/>
    <lineage>
        <taxon>Eukaryota</taxon>
        <taxon>Viridiplantae</taxon>
        <taxon>Streptophyta</taxon>
        <taxon>Embryophyta</taxon>
        <taxon>Tracheophyta</taxon>
        <taxon>Spermatophyta</taxon>
        <taxon>Magnoliopsida</taxon>
        <taxon>eudicotyledons</taxon>
        <taxon>Gunneridae</taxon>
        <taxon>Pentapetalae</taxon>
        <taxon>asterids</taxon>
        <taxon>lamiids</taxon>
        <taxon>Lamiales</taxon>
        <taxon>Oleaceae</taxon>
        <taxon>Forsythieae</taxon>
        <taxon>Abeliophyllum</taxon>
    </lineage>
</organism>